<evidence type="ECO:0000259" key="12">
    <source>
        <dbReference type="PROSITE" id="PS50939"/>
    </source>
</evidence>
<feature type="domain" description="Cytochrome b561" evidence="12">
    <location>
        <begin position="529"/>
        <end position="737"/>
    </location>
</feature>
<dbReference type="InterPro" id="IPR005018">
    <property type="entry name" value="DOMON_domain"/>
</dbReference>
<name>A0A835SPI5_CHLIN</name>
<dbReference type="InterPro" id="IPR006593">
    <property type="entry name" value="Cyt_b561/ferric_Rdtase_TM"/>
</dbReference>
<evidence type="ECO:0000256" key="10">
    <source>
        <dbReference type="SAM" id="SignalP"/>
    </source>
</evidence>
<dbReference type="Proteomes" id="UP000650467">
    <property type="component" value="Unassembled WGS sequence"/>
</dbReference>
<feature type="transmembrane region" description="Helical" evidence="9">
    <location>
        <begin position="686"/>
        <end position="704"/>
    </location>
</feature>
<sequence>MLRHWSLLALLALLAWRGAEAYPRFWYDRNYLVEYGYGPENGLDWSVFPALTCTNYPDKAYNGFYPQHGTPFADSTIGLSFALSGGSAVTTLCPGATHTMRVSFGAARRLALLTTDPPNVAAFTSPAPPTPDCPGRLDLGGSVDSGAATSFTATFTVPCSAKGTSVAFHVVSAGSSPVSARRWATAQATMQVAGDGSAELSSVCAAVSTACVPTASPPPPPPPPSPSPPSPPPPSPPPPSPSPPLPPSPPPNFSPRPPPSPPQPPSPPSPSPPPSPVPPSPPPPSPPPPSPRPPTPPPPPPPKPTTVDTNDNDSSPDLSNSDVTGGSSPPPAAAANATASAAGGCTPSPLGYACMSTQGGVTLHWTVNTPSAPPNACTGMGSAGKTVLAAGDVATDGTIHMAVESATSGYVAIGFSPDPGSMGPSDIVLGWAGSSGSSIRAFYVTGEDMDDSNALSGTRDWSYDKGVMESGGITTICFSRRLREPRALASPDLRAAGGLTSASTTSGSSRRRLAQALPQMGFNWATFPQDRLVQHLSRTVGGFSLDIASGAADSVSSDKGYWVNVHGALMALAWGLLLPVGTFLPAHRWVLQDRRGPAGKHLWFLLHVGCQYIGISLFVAGFVIAYVKLDDGGVVVGGKAGSAHAPIGIAVMAAAGAQMVVGHVRPDPTHRRRALWNLVHHNLGRCTVLLAWANVYIGIYMAHTGFQASYAAWAAPIASVMGLLVIADVVLRLAAPAAPPTAYKAEADPAIKAGAAAAAGMDPHEQGVSQYANSAYPISPTAGHGGTNKFKKQMSSSNAAHHSPYEAGSGGGGGGDGGRYTERYSPSGSSGGGGATAPAAHVNQLYGSTNKV</sequence>
<feature type="transmembrane region" description="Helical" evidence="9">
    <location>
        <begin position="604"/>
        <end position="627"/>
    </location>
</feature>
<dbReference type="AlphaFoldDB" id="A0A835SPI5"/>
<evidence type="ECO:0008006" key="15">
    <source>
        <dbReference type="Google" id="ProtNLM"/>
    </source>
</evidence>
<comment type="subcellular location">
    <subcellularLocation>
        <location evidence="1">Membrane</location>
    </subcellularLocation>
</comment>
<dbReference type="Pfam" id="PF03351">
    <property type="entry name" value="DOMON"/>
    <property type="match status" value="1"/>
</dbReference>
<keyword evidence="2" id="KW-0813">Transport</keyword>
<proteinExistence type="predicted"/>
<protein>
    <recommendedName>
        <fullName evidence="15">Cytochrome b561 domain-containing protein</fullName>
    </recommendedName>
</protein>
<feature type="transmembrane region" description="Helical" evidence="9">
    <location>
        <begin position="647"/>
        <end position="665"/>
    </location>
</feature>
<comment type="caution">
    <text evidence="13">The sequence shown here is derived from an EMBL/GenBank/DDBJ whole genome shotgun (WGS) entry which is preliminary data.</text>
</comment>
<feature type="compositionally biased region" description="Pro residues" evidence="8">
    <location>
        <begin position="215"/>
        <end position="304"/>
    </location>
</feature>
<feature type="region of interest" description="Disordered" evidence="8">
    <location>
        <begin position="211"/>
        <end position="342"/>
    </location>
</feature>
<dbReference type="CDD" id="cd09631">
    <property type="entry name" value="DOMON_DOH"/>
    <property type="match status" value="1"/>
</dbReference>
<feature type="compositionally biased region" description="Gly residues" evidence="8">
    <location>
        <begin position="808"/>
        <end position="818"/>
    </location>
</feature>
<organism evidence="13 14">
    <name type="scientific">Chlamydomonas incerta</name>
    <dbReference type="NCBI Taxonomy" id="51695"/>
    <lineage>
        <taxon>Eukaryota</taxon>
        <taxon>Viridiplantae</taxon>
        <taxon>Chlorophyta</taxon>
        <taxon>core chlorophytes</taxon>
        <taxon>Chlorophyceae</taxon>
        <taxon>CS clade</taxon>
        <taxon>Chlamydomonadales</taxon>
        <taxon>Chlamydomonadaceae</taxon>
        <taxon>Chlamydomonas</taxon>
    </lineage>
</organism>
<evidence type="ECO:0000256" key="3">
    <source>
        <dbReference type="ARBA" id="ARBA00022692"/>
    </source>
</evidence>
<feature type="domain" description="DOMON" evidence="11">
    <location>
        <begin position="384"/>
        <end position="507"/>
    </location>
</feature>
<keyword evidence="14" id="KW-1185">Reference proteome</keyword>
<dbReference type="PANTHER" id="PTHR23130:SF171">
    <property type="entry name" value="OS01G0895300 PROTEIN"/>
    <property type="match status" value="1"/>
</dbReference>
<dbReference type="OrthoDB" id="19261at2759"/>
<reference evidence="13" key="1">
    <citation type="journal article" date="2020" name="bioRxiv">
        <title>Comparative genomics of Chlamydomonas.</title>
        <authorList>
            <person name="Craig R.J."/>
            <person name="Hasan A.R."/>
            <person name="Ness R.W."/>
            <person name="Keightley P.D."/>
        </authorList>
    </citation>
    <scope>NUCLEOTIDE SEQUENCE</scope>
    <source>
        <strain evidence="13">SAG 7.73</strain>
    </source>
</reference>
<feature type="chain" id="PRO_5033024357" description="Cytochrome b561 domain-containing protein" evidence="10">
    <location>
        <begin position="22"/>
        <end position="852"/>
    </location>
</feature>
<evidence type="ECO:0000256" key="5">
    <source>
        <dbReference type="ARBA" id="ARBA00022982"/>
    </source>
</evidence>
<evidence type="ECO:0000256" key="1">
    <source>
        <dbReference type="ARBA" id="ARBA00004370"/>
    </source>
</evidence>
<keyword evidence="3 9" id="KW-0812">Transmembrane</keyword>
<dbReference type="EMBL" id="JAEHOC010000076">
    <property type="protein sequence ID" value="KAG2423651.1"/>
    <property type="molecule type" value="Genomic_DNA"/>
</dbReference>
<evidence type="ECO:0000256" key="9">
    <source>
        <dbReference type="SAM" id="Phobius"/>
    </source>
</evidence>
<feature type="region of interest" description="Disordered" evidence="8">
    <location>
        <begin position="782"/>
        <end position="852"/>
    </location>
</feature>
<keyword evidence="7 9" id="KW-0472">Membrane</keyword>
<dbReference type="PANTHER" id="PTHR23130">
    <property type="entry name" value="CYTOCHROME B561 AND DOMON DOMAIN-CONTAINING PROTEIN"/>
    <property type="match status" value="1"/>
</dbReference>
<keyword evidence="5" id="KW-0249">Electron transport</keyword>
<evidence type="ECO:0000256" key="6">
    <source>
        <dbReference type="ARBA" id="ARBA00022989"/>
    </source>
</evidence>
<dbReference type="GO" id="GO:0016020">
    <property type="term" value="C:membrane"/>
    <property type="evidence" value="ECO:0007669"/>
    <property type="project" value="UniProtKB-SubCell"/>
</dbReference>
<dbReference type="Pfam" id="PF03188">
    <property type="entry name" value="Cytochrom_B561"/>
    <property type="match status" value="1"/>
</dbReference>
<feature type="transmembrane region" description="Helical" evidence="9">
    <location>
        <begin position="561"/>
        <end position="584"/>
    </location>
</feature>
<evidence type="ECO:0000256" key="8">
    <source>
        <dbReference type="SAM" id="MobiDB-lite"/>
    </source>
</evidence>
<feature type="compositionally biased region" description="Low complexity" evidence="8">
    <location>
        <begin position="312"/>
        <end position="342"/>
    </location>
</feature>
<dbReference type="SMART" id="SM00665">
    <property type="entry name" value="B561"/>
    <property type="match status" value="1"/>
</dbReference>
<evidence type="ECO:0000313" key="14">
    <source>
        <dbReference type="Proteomes" id="UP000650467"/>
    </source>
</evidence>
<dbReference type="SMART" id="SM00664">
    <property type="entry name" value="DoH"/>
    <property type="match status" value="1"/>
</dbReference>
<dbReference type="InterPro" id="IPR045266">
    <property type="entry name" value="DOH_DOMON"/>
</dbReference>
<evidence type="ECO:0000256" key="2">
    <source>
        <dbReference type="ARBA" id="ARBA00022448"/>
    </source>
</evidence>
<dbReference type="PROSITE" id="PS50836">
    <property type="entry name" value="DOMON"/>
    <property type="match status" value="1"/>
</dbReference>
<keyword evidence="6 9" id="KW-1133">Transmembrane helix</keyword>
<feature type="transmembrane region" description="Helical" evidence="9">
    <location>
        <begin position="710"/>
        <end position="731"/>
    </location>
</feature>
<evidence type="ECO:0000313" key="13">
    <source>
        <dbReference type="EMBL" id="KAG2423651.1"/>
    </source>
</evidence>
<evidence type="ECO:0000256" key="4">
    <source>
        <dbReference type="ARBA" id="ARBA00022729"/>
    </source>
</evidence>
<accession>A0A835SPI5</accession>
<feature type="signal peptide" evidence="10">
    <location>
        <begin position="1"/>
        <end position="21"/>
    </location>
</feature>
<dbReference type="Gene3D" id="1.20.120.1770">
    <property type="match status" value="1"/>
</dbReference>
<dbReference type="CDD" id="cd08760">
    <property type="entry name" value="Cyt_b561_FRRS1_like"/>
    <property type="match status" value="1"/>
</dbReference>
<gene>
    <name evidence="13" type="ORF">HXX76_015168</name>
</gene>
<evidence type="ECO:0000259" key="11">
    <source>
        <dbReference type="PROSITE" id="PS50836"/>
    </source>
</evidence>
<dbReference type="PRINTS" id="PR01217">
    <property type="entry name" value="PRICHEXTENSN"/>
</dbReference>
<dbReference type="PROSITE" id="PS50939">
    <property type="entry name" value="CYTOCHROME_B561"/>
    <property type="match status" value="1"/>
</dbReference>
<keyword evidence="4 10" id="KW-0732">Signal</keyword>
<evidence type="ECO:0000256" key="7">
    <source>
        <dbReference type="ARBA" id="ARBA00023136"/>
    </source>
</evidence>